<dbReference type="EMBL" id="OV651819">
    <property type="protein sequence ID" value="CAH1112902.1"/>
    <property type="molecule type" value="Genomic_DNA"/>
</dbReference>
<name>A0A9P0DAM0_9CUCU</name>
<keyword evidence="1" id="KW-0472">Membrane</keyword>
<reference evidence="2" key="1">
    <citation type="submission" date="2022-01" db="EMBL/GenBank/DDBJ databases">
        <authorList>
            <person name="King R."/>
        </authorList>
    </citation>
    <scope>NUCLEOTIDE SEQUENCE</scope>
</reference>
<feature type="transmembrane region" description="Helical" evidence="1">
    <location>
        <begin position="30"/>
        <end position="51"/>
    </location>
</feature>
<keyword evidence="1" id="KW-1133">Transmembrane helix</keyword>
<keyword evidence="3" id="KW-1185">Reference proteome</keyword>
<feature type="transmembrane region" description="Helical" evidence="1">
    <location>
        <begin position="63"/>
        <end position="87"/>
    </location>
</feature>
<sequence length="232" mass="26902">MRLLTYTLKFGRSIGVFPVFISKKNNIKYILYKLYLLLSSCLILFSALVTIKIKIKNSYYNRVTYNVIDVICYFVEFIFILVCRITAIIHQNLYVKLCQRFNTLERCLNCTNFAPKKANTNNLIIRILILHAVLFGVHIRELIIKLKKGEYEFLLAALNHVTTMYYQIVIFQFIVLANHILLTSSALAFKVSAAPDLTAQEDLKDAFFYFKDDVEINVSLDTAIRLHSTDTF</sequence>
<protein>
    <submittedName>
        <fullName evidence="2">Uncharacterized protein</fullName>
    </submittedName>
</protein>
<dbReference type="AlphaFoldDB" id="A0A9P0DAM0"/>
<gene>
    <name evidence="2" type="ORF">PSYICH_LOCUS13260</name>
</gene>
<feature type="transmembrane region" description="Helical" evidence="1">
    <location>
        <begin position="123"/>
        <end position="144"/>
    </location>
</feature>
<feature type="transmembrane region" description="Helical" evidence="1">
    <location>
        <begin position="164"/>
        <end position="182"/>
    </location>
</feature>
<evidence type="ECO:0000256" key="1">
    <source>
        <dbReference type="SAM" id="Phobius"/>
    </source>
</evidence>
<evidence type="ECO:0000313" key="3">
    <source>
        <dbReference type="Proteomes" id="UP001153636"/>
    </source>
</evidence>
<organism evidence="2 3">
    <name type="scientific">Psylliodes chrysocephalus</name>
    <dbReference type="NCBI Taxonomy" id="3402493"/>
    <lineage>
        <taxon>Eukaryota</taxon>
        <taxon>Metazoa</taxon>
        <taxon>Ecdysozoa</taxon>
        <taxon>Arthropoda</taxon>
        <taxon>Hexapoda</taxon>
        <taxon>Insecta</taxon>
        <taxon>Pterygota</taxon>
        <taxon>Neoptera</taxon>
        <taxon>Endopterygota</taxon>
        <taxon>Coleoptera</taxon>
        <taxon>Polyphaga</taxon>
        <taxon>Cucujiformia</taxon>
        <taxon>Chrysomeloidea</taxon>
        <taxon>Chrysomelidae</taxon>
        <taxon>Galerucinae</taxon>
        <taxon>Alticini</taxon>
        <taxon>Psylliodes</taxon>
    </lineage>
</organism>
<dbReference type="Proteomes" id="UP001153636">
    <property type="component" value="Chromosome 7"/>
</dbReference>
<keyword evidence="1" id="KW-0812">Transmembrane</keyword>
<evidence type="ECO:0000313" key="2">
    <source>
        <dbReference type="EMBL" id="CAH1112902.1"/>
    </source>
</evidence>
<accession>A0A9P0DAM0</accession>
<proteinExistence type="predicted"/>